<proteinExistence type="predicted"/>
<dbReference type="Gene3D" id="2.130.10.10">
    <property type="entry name" value="YVTN repeat-like/Quinoprotein amine dehydrogenase"/>
    <property type="match status" value="1"/>
</dbReference>
<feature type="domain" description="Pyrrolo-quinoline quinone repeat" evidence="3">
    <location>
        <begin position="120"/>
        <end position="366"/>
    </location>
</feature>
<name>A0A7T8B9S9_9SPIR</name>
<dbReference type="InterPro" id="IPR016024">
    <property type="entry name" value="ARM-type_fold"/>
</dbReference>
<evidence type="ECO:0000259" key="3">
    <source>
        <dbReference type="Pfam" id="PF13360"/>
    </source>
</evidence>
<dbReference type="SUPFAM" id="SSF50998">
    <property type="entry name" value="Quinoprotein alcohol dehydrogenase-like"/>
    <property type="match status" value="1"/>
</dbReference>
<evidence type="ECO:0000256" key="1">
    <source>
        <dbReference type="SAM" id="MobiDB-lite"/>
    </source>
</evidence>
<dbReference type="RefSeq" id="WP_215625576.1">
    <property type="nucleotide sequence ID" value="NZ_CP067089.2"/>
</dbReference>
<evidence type="ECO:0000313" key="5">
    <source>
        <dbReference type="Proteomes" id="UP000595917"/>
    </source>
</evidence>
<dbReference type="InterPro" id="IPR011047">
    <property type="entry name" value="Quinoprotein_ADH-like_sf"/>
</dbReference>
<dbReference type="SUPFAM" id="SSF48371">
    <property type="entry name" value="ARM repeat"/>
    <property type="match status" value="1"/>
</dbReference>
<feature type="signal peptide" evidence="2">
    <location>
        <begin position="1"/>
        <end position="28"/>
    </location>
</feature>
<organism evidence="4 5">
    <name type="scientific">Breznakiella homolactica</name>
    <dbReference type="NCBI Taxonomy" id="2798577"/>
    <lineage>
        <taxon>Bacteria</taxon>
        <taxon>Pseudomonadati</taxon>
        <taxon>Spirochaetota</taxon>
        <taxon>Spirochaetia</taxon>
        <taxon>Spirochaetales</taxon>
        <taxon>Breznakiellaceae</taxon>
        <taxon>Breznakiella</taxon>
    </lineage>
</organism>
<feature type="region of interest" description="Disordered" evidence="1">
    <location>
        <begin position="383"/>
        <end position="403"/>
    </location>
</feature>
<dbReference type="InterPro" id="IPR011989">
    <property type="entry name" value="ARM-like"/>
</dbReference>
<evidence type="ECO:0000313" key="4">
    <source>
        <dbReference type="EMBL" id="QQO08270.1"/>
    </source>
</evidence>
<evidence type="ECO:0000256" key="2">
    <source>
        <dbReference type="SAM" id="SignalP"/>
    </source>
</evidence>
<dbReference type="KEGG" id="bhc:JFL75_15205"/>
<accession>A0A7T8B9S9</accession>
<protein>
    <submittedName>
        <fullName evidence="4">PQQ-binding-like beta-propeller repeat protein</fullName>
    </submittedName>
</protein>
<dbReference type="AlphaFoldDB" id="A0A7T8B9S9"/>
<sequence>MKNKPFRLRVLSLVLPAVFTLIPAAVSSAQSGANARAEISDVPVSTVPVWEQDLQGTVSGQLFLQAESAVAAIDHGSIKSYSMYGTLLWDFDPRGSVAPYLARNPEGTTYVCNTAGSFMAINRVGRELWRTNLGTPITHPAVIGWDGRVFIPVGSEIACRTGSGNPLWKHDLGSSIAVAPVLDRAGGIALALENGDFVRLDEFGGMERVRLDRIPSIIVPLKSEQDNGYYLLYPNGGAEMIRMDTAAGKGSRLSRSSRPALSAAPVAAAGYQDQVAVTFRDGRIQLLSSGGQIRWTGNSHETAAEKGSGNVSAQTAAMVFDERGVYLLSTRGASAFAAGGRRRWMLHIDETMTVPGLSNEGLIYACGKDRILRAYKADNKPKDVPRSMFGPSPEGSYGLGNPPPSPWADSTYRYEEREIKAMYERIDQATQNGTVGEMETAYVGYLMEMTAGILNTPHYSRVRPPIQVPERVKLIKLLAQMGSRETVPFLTNLFYRDAEPSIKAACCEAIGRIGVDPNGDAYRAYSVLLSPDNANRDPMTLMAAISSIAALCRFSGPPLADSGIRLLYAFSHMDYPPAVKRQVQKELDGLRREGLDKPLR</sequence>
<feature type="chain" id="PRO_5031068942" evidence="2">
    <location>
        <begin position="29"/>
        <end position="600"/>
    </location>
</feature>
<keyword evidence="2" id="KW-0732">Signal</keyword>
<reference evidence="4" key="1">
    <citation type="submission" date="2021-01" db="EMBL/GenBank/DDBJ databases">
        <title>Description of Breznakiella homolactica.</title>
        <authorList>
            <person name="Song Y."/>
            <person name="Brune A."/>
        </authorList>
    </citation>
    <scope>NUCLEOTIDE SEQUENCE</scope>
    <source>
        <strain evidence="4">RmG30</strain>
    </source>
</reference>
<dbReference type="EMBL" id="CP067089">
    <property type="protein sequence ID" value="QQO08270.1"/>
    <property type="molecule type" value="Genomic_DNA"/>
</dbReference>
<gene>
    <name evidence="4" type="ORF">JFL75_15205</name>
</gene>
<dbReference type="InterPro" id="IPR015943">
    <property type="entry name" value="WD40/YVTN_repeat-like_dom_sf"/>
</dbReference>
<keyword evidence="5" id="KW-1185">Reference proteome</keyword>
<dbReference type="Pfam" id="PF13360">
    <property type="entry name" value="PQQ_2"/>
    <property type="match status" value="1"/>
</dbReference>
<dbReference type="Gene3D" id="1.25.10.10">
    <property type="entry name" value="Leucine-rich Repeat Variant"/>
    <property type="match status" value="1"/>
</dbReference>
<dbReference type="Proteomes" id="UP000595917">
    <property type="component" value="Chromosome"/>
</dbReference>
<dbReference type="InterPro" id="IPR002372">
    <property type="entry name" value="PQQ_rpt_dom"/>
</dbReference>